<name>A0A0H2R4V8_9AGAM</name>
<dbReference type="AlphaFoldDB" id="A0A0H2R4V8"/>
<evidence type="ECO:0000256" key="5">
    <source>
        <dbReference type="SAM" id="MobiDB-lite"/>
    </source>
</evidence>
<dbReference type="GO" id="GO:0016020">
    <property type="term" value="C:membrane"/>
    <property type="evidence" value="ECO:0007669"/>
    <property type="project" value="UniProtKB-SubCell"/>
</dbReference>
<feature type="transmembrane region" description="Helical" evidence="6">
    <location>
        <begin position="142"/>
        <end position="162"/>
    </location>
</feature>
<evidence type="ECO:0000256" key="4">
    <source>
        <dbReference type="ARBA" id="ARBA00023136"/>
    </source>
</evidence>
<organism evidence="7 8">
    <name type="scientific">Schizopora paradoxa</name>
    <dbReference type="NCBI Taxonomy" id="27342"/>
    <lineage>
        <taxon>Eukaryota</taxon>
        <taxon>Fungi</taxon>
        <taxon>Dikarya</taxon>
        <taxon>Basidiomycota</taxon>
        <taxon>Agaricomycotina</taxon>
        <taxon>Agaricomycetes</taxon>
        <taxon>Hymenochaetales</taxon>
        <taxon>Schizoporaceae</taxon>
        <taxon>Schizopora</taxon>
    </lineage>
</organism>
<dbReference type="Pfam" id="PF01040">
    <property type="entry name" value="UbiA"/>
    <property type="match status" value="1"/>
</dbReference>
<comment type="subcellular location">
    <subcellularLocation>
        <location evidence="1">Membrane</location>
        <topology evidence="1">Multi-pass membrane protein</topology>
    </subcellularLocation>
</comment>
<accession>A0A0H2R4V8</accession>
<evidence type="ECO:0000256" key="3">
    <source>
        <dbReference type="ARBA" id="ARBA00022989"/>
    </source>
</evidence>
<sequence length="327" mass="36409">MSEHVLLAQRESHQHSSGPETSEGRRDVDGELLCAESTSRVFKVVKNIWEIAVTLFLFTKSDFKTTVFPATLMAAACAPLQTPSHLLHAFFWVWLHILQFCVSNQSVNPLEDKVNKQDRPLAANRISLEHALVLRWSLVPICWLWSLCYGTQVLYASVWLSALTLLHNEFSASQHWVGKNGIVALGATAFELGAILVIGDDRTSLSQIAELSLFCSFGIFSSTIYAQDFKDVKGDAQVERKTVPILYPSLAAPALALSLVGWSVFLISLWQVGVVTATVFGATALLTALSYMWSSSVVGFQRSYYLYNVWMTFAHCLPLFRGIDPHY</sequence>
<dbReference type="InterPro" id="IPR000537">
    <property type="entry name" value="UbiA_prenyltransferase"/>
</dbReference>
<dbReference type="OrthoDB" id="434972at2759"/>
<feature type="region of interest" description="Disordered" evidence="5">
    <location>
        <begin position="7"/>
        <end position="27"/>
    </location>
</feature>
<dbReference type="InterPro" id="IPR044878">
    <property type="entry name" value="UbiA_sf"/>
</dbReference>
<evidence type="ECO:0000256" key="1">
    <source>
        <dbReference type="ARBA" id="ARBA00004141"/>
    </source>
</evidence>
<dbReference type="InParanoid" id="A0A0H2R4V8"/>
<feature type="transmembrane region" description="Helical" evidence="6">
    <location>
        <begin position="305"/>
        <end position="323"/>
    </location>
</feature>
<dbReference type="PANTHER" id="PTHR42723">
    <property type="entry name" value="CHLOROPHYLL SYNTHASE"/>
    <property type="match status" value="1"/>
</dbReference>
<feature type="transmembrane region" description="Helical" evidence="6">
    <location>
        <begin position="245"/>
        <end position="267"/>
    </location>
</feature>
<dbReference type="CDD" id="cd13965">
    <property type="entry name" value="PT_UbiA_3"/>
    <property type="match status" value="1"/>
</dbReference>
<keyword evidence="4 6" id="KW-0472">Membrane</keyword>
<dbReference type="Gene3D" id="1.10.357.140">
    <property type="entry name" value="UbiA prenyltransferase"/>
    <property type="match status" value="1"/>
</dbReference>
<evidence type="ECO:0008006" key="9">
    <source>
        <dbReference type="Google" id="ProtNLM"/>
    </source>
</evidence>
<dbReference type="GO" id="GO:0016765">
    <property type="term" value="F:transferase activity, transferring alkyl or aryl (other than methyl) groups"/>
    <property type="evidence" value="ECO:0007669"/>
    <property type="project" value="InterPro"/>
</dbReference>
<dbReference type="EMBL" id="KQ086175">
    <property type="protein sequence ID" value="KLO06879.1"/>
    <property type="molecule type" value="Genomic_DNA"/>
</dbReference>
<dbReference type="InterPro" id="IPR050475">
    <property type="entry name" value="Prenyltransferase_related"/>
</dbReference>
<gene>
    <name evidence="7" type="ORF">SCHPADRAFT_945726</name>
</gene>
<evidence type="ECO:0000313" key="8">
    <source>
        <dbReference type="Proteomes" id="UP000053477"/>
    </source>
</evidence>
<keyword evidence="3 6" id="KW-1133">Transmembrane helix</keyword>
<proteinExistence type="predicted"/>
<keyword evidence="2 6" id="KW-0812">Transmembrane</keyword>
<feature type="transmembrane region" description="Helical" evidence="6">
    <location>
        <begin position="274"/>
        <end position="293"/>
    </location>
</feature>
<dbReference type="STRING" id="27342.A0A0H2R4V8"/>
<evidence type="ECO:0000313" key="7">
    <source>
        <dbReference type="EMBL" id="KLO06879.1"/>
    </source>
</evidence>
<evidence type="ECO:0000256" key="6">
    <source>
        <dbReference type="SAM" id="Phobius"/>
    </source>
</evidence>
<protein>
    <recommendedName>
        <fullName evidence="9">UbiA prenyltransferase</fullName>
    </recommendedName>
</protein>
<evidence type="ECO:0000256" key="2">
    <source>
        <dbReference type="ARBA" id="ARBA00022692"/>
    </source>
</evidence>
<feature type="transmembrane region" description="Helical" evidence="6">
    <location>
        <begin position="208"/>
        <end position="225"/>
    </location>
</feature>
<reference evidence="7 8" key="1">
    <citation type="submission" date="2015-04" db="EMBL/GenBank/DDBJ databases">
        <title>Complete genome sequence of Schizopora paradoxa KUC8140, a cosmopolitan wood degrader in East Asia.</title>
        <authorList>
            <consortium name="DOE Joint Genome Institute"/>
            <person name="Min B."/>
            <person name="Park H."/>
            <person name="Jang Y."/>
            <person name="Kim J.-J."/>
            <person name="Kim K.H."/>
            <person name="Pangilinan J."/>
            <person name="Lipzen A."/>
            <person name="Riley R."/>
            <person name="Grigoriev I.V."/>
            <person name="Spatafora J.W."/>
            <person name="Choi I.-G."/>
        </authorList>
    </citation>
    <scope>NUCLEOTIDE SEQUENCE [LARGE SCALE GENOMIC DNA]</scope>
    <source>
        <strain evidence="7 8">KUC8140</strain>
    </source>
</reference>
<keyword evidence="8" id="KW-1185">Reference proteome</keyword>
<feature type="transmembrane region" description="Helical" evidence="6">
    <location>
        <begin position="182"/>
        <end position="199"/>
    </location>
</feature>
<dbReference type="Proteomes" id="UP000053477">
    <property type="component" value="Unassembled WGS sequence"/>
</dbReference>
<dbReference type="PANTHER" id="PTHR42723:SF1">
    <property type="entry name" value="CHLOROPHYLL SYNTHASE, CHLOROPLASTIC"/>
    <property type="match status" value="1"/>
</dbReference>